<evidence type="ECO:0000313" key="3">
    <source>
        <dbReference type="Proteomes" id="UP001180020"/>
    </source>
</evidence>
<dbReference type="AlphaFoldDB" id="A0AAV9E8Q0"/>
<organism evidence="2 3">
    <name type="scientific">Acorus calamus</name>
    <name type="common">Sweet flag</name>
    <dbReference type="NCBI Taxonomy" id="4465"/>
    <lineage>
        <taxon>Eukaryota</taxon>
        <taxon>Viridiplantae</taxon>
        <taxon>Streptophyta</taxon>
        <taxon>Embryophyta</taxon>
        <taxon>Tracheophyta</taxon>
        <taxon>Spermatophyta</taxon>
        <taxon>Magnoliopsida</taxon>
        <taxon>Liliopsida</taxon>
        <taxon>Acoraceae</taxon>
        <taxon>Acorus</taxon>
    </lineage>
</organism>
<accession>A0AAV9E8Q0</accession>
<keyword evidence="3" id="KW-1185">Reference proteome</keyword>
<evidence type="ECO:0000313" key="2">
    <source>
        <dbReference type="EMBL" id="KAK1309264.1"/>
    </source>
</evidence>
<reference evidence="2" key="2">
    <citation type="submission" date="2023-06" db="EMBL/GenBank/DDBJ databases">
        <authorList>
            <person name="Ma L."/>
            <person name="Liu K.-W."/>
            <person name="Li Z."/>
            <person name="Hsiao Y.-Y."/>
            <person name="Qi Y."/>
            <person name="Fu T."/>
            <person name="Tang G."/>
            <person name="Zhang D."/>
            <person name="Sun W.-H."/>
            <person name="Liu D.-K."/>
            <person name="Li Y."/>
            <person name="Chen G.-Z."/>
            <person name="Liu X.-D."/>
            <person name="Liao X.-Y."/>
            <person name="Jiang Y.-T."/>
            <person name="Yu X."/>
            <person name="Hao Y."/>
            <person name="Huang J."/>
            <person name="Zhao X.-W."/>
            <person name="Ke S."/>
            <person name="Chen Y.-Y."/>
            <person name="Wu W.-L."/>
            <person name="Hsu J.-L."/>
            <person name="Lin Y.-F."/>
            <person name="Huang M.-D."/>
            <person name="Li C.-Y."/>
            <person name="Huang L."/>
            <person name="Wang Z.-W."/>
            <person name="Zhao X."/>
            <person name="Zhong W.-Y."/>
            <person name="Peng D.-H."/>
            <person name="Ahmad S."/>
            <person name="Lan S."/>
            <person name="Zhang J.-S."/>
            <person name="Tsai W.-C."/>
            <person name="Van De Peer Y."/>
            <person name="Liu Z.-J."/>
        </authorList>
    </citation>
    <scope>NUCLEOTIDE SEQUENCE</scope>
    <source>
        <strain evidence="2">CP</strain>
        <tissue evidence="2">Leaves</tissue>
    </source>
</reference>
<comment type="caution">
    <text evidence="2">The sequence shown here is derived from an EMBL/GenBank/DDBJ whole genome shotgun (WGS) entry which is preliminary data.</text>
</comment>
<feature type="region of interest" description="Disordered" evidence="1">
    <location>
        <begin position="1"/>
        <end position="35"/>
    </location>
</feature>
<dbReference type="EMBL" id="JAUJYO010000009">
    <property type="protein sequence ID" value="KAK1309264.1"/>
    <property type="molecule type" value="Genomic_DNA"/>
</dbReference>
<sequence>MCSPEATTVDDPHLESSIRRSSVAVPRYPSSGTKSTEVPLYVCSPAGLEQIGILENGRVVLCRPNDYDSISPKCIAATLYVSSSIRPC</sequence>
<proteinExistence type="predicted"/>
<dbReference type="Proteomes" id="UP001180020">
    <property type="component" value="Unassembled WGS sequence"/>
</dbReference>
<protein>
    <submittedName>
        <fullName evidence="2">Uncharacterized protein</fullName>
    </submittedName>
</protein>
<gene>
    <name evidence="2" type="ORF">QJS10_CPA09g00566</name>
</gene>
<reference evidence="2" key="1">
    <citation type="journal article" date="2023" name="Nat. Commun.">
        <title>Diploid and tetraploid genomes of Acorus and the evolution of monocots.</title>
        <authorList>
            <person name="Ma L."/>
            <person name="Liu K.W."/>
            <person name="Li Z."/>
            <person name="Hsiao Y.Y."/>
            <person name="Qi Y."/>
            <person name="Fu T."/>
            <person name="Tang G.D."/>
            <person name="Zhang D."/>
            <person name="Sun W.H."/>
            <person name="Liu D.K."/>
            <person name="Li Y."/>
            <person name="Chen G.Z."/>
            <person name="Liu X.D."/>
            <person name="Liao X.Y."/>
            <person name="Jiang Y.T."/>
            <person name="Yu X."/>
            <person name="Hao Y."/>
            <person name="Huang J."/>
            <person name="Zhao X.W."/>
            <person name="Ke S."/>
            <person name="Chen Y.Y."/>
            <person name="Wu W.L."/>
            <person name="Hsu J.L."/>
            <person name="Lin Y.F."/>
            <person name="Huang M.D."/>
            <person name="Li C.Y."/>
            <person name="Huang L."/>
            <person name="Wang Z.W."/>
            <person name="Zhao X."/>
            <person name="Zhong W.Y."/>
            <person name="Peng D.H."/>
            <person name="Ahmad S."/>
            <person name="Lan S."/>
            <person name="Zhang J.S."/>
            <person name="Tsai W.C."/>
            <person name="Van de Peer Y."/>
            <person name="Liu Z.J."/>
        </authorList>
    </citation>
    <scope>NUCLEOTIDE SEQUENCE</scope>
    <source>
        <strain evidence="2">CP</strain>
    </source>
</reference>
<evidence type="ECO:0000256" key="1">
    <source>
        <dbReference type="SAM" id="MobiDB-lite"/>
    </source>
</evidence>
<name>A0AAV9E8Q0_ACOCL</name>